<proteinExistence type="predicted"/>
<dbReference type="Proteomes" id="UP000284706">
    <property type="component" value="Unassembled WGS sequence"/>
</dbReference>
<name>A0A409WQA6_9AGAR</name>
<evidence type="ECO:0000313" key="2">
    <source>
        <dbReference type="EMBL" id="PPQ80683.1"/>
    </source>
</evidence>
<dbReference type="AlphaFoldDB" id="A0A409WQA6"/>
<accession>A0A409WQA6</accession>
<feature type="region of interest" description="Disordered" evidence="1">
    <location>
        <begin position="1"/>
        <end position="86"/>
    </location>
</feature>
<feature type="compositionally biased region" description="Basic and acidic residues" evidence="1">
    <location>
        <begin position="59"/>
        <end position="77"/>
    </location>
</feature>
<dbReference type="InParanoid" id="A0A409WQA6"/>
<evidence type="ECO:0000313" key="3">
    <source>
        <dbReference type="Proteomes" id="UP000284706"/>
    </source>
</evidence>
<sequence>MVCVGSAAKPCLTPPPPPAEPCFTPRPRSPCNAVSKHPGGYLDNQSTARQCFANLTGDNAEKDTNGDSGLDSRREGDDALPPESSEKANLVFLTALPVAEHKAGEDRVNIELAATQYAEETMSESPIEIQLQKTESLPLRAQESTDPGALKEEACKNALSVIDDISGKLIASHWKCPG</sequence>
<reference evidence="2 3" key="1">
    <citation type="journal article" date="2018" name="Evol. Lett.">
        <title>Horizontal gene cluster transfer increased hallucinogenic mushroom diversity.</title>
        <authorList>
            <person name="Reynolds H.T."/>
            <person name="Vijayakumar V."/>
            <person name="Gluck-Thaler E."/>
            <person name="Korotkin H.B."/>
            <person name="Matheny P.B."/>
            <person name="Slot J.C."/>
        </authorList>
    </citation>
    <scope>NUCLEOTIDE SEQUENCE [LARGE SCALE GENOMIC DNA]</scope>
    <source>
        <strain evidence="2 3">SRW20</strain>
    </source>
</reference>
<keyword evidence="3" id="KW-1185">Reference proteome</keyword>
<protein>
    <submittedName>
        <fullName evidence="2">Uncharacterized protein</fullName>
    </submittedName>
</protein>
<gene>
    <name evidence="2" type="ORF">CVT26_007221</name>
</gene>
<evidence type="ECO:0000256" key="1">
    <source>
        <dbReference type="SAM" id="MobiDB-lite"/>
    </source>
</evidence>
<dbReference type="EMBL" id="NHYE01004933">
    <property type="protein sequence ID" value="PPQ80683.1"/>
    <property type="molecule type" value="Genomic_DNA"/>
</dbReference>
<organism evidence="2 3">
    <name type="scientific">Gymnopilus dilepis</name>
    <dbReference type="NCBI Taxonomy" id="231916"/>
    <lineage>
        <taxon>Eukaryota</taxon>
        <taxon>Fungi</taxon>
        <taxon>Dikarya</taxon>
        <taxon>Basidiomycota</taxon>
        <taxon>Agaricomycotina</taxon>
        <taxon>Agaricomycetes</taxon>
        <taxon>Agaricomycetidae</taxon>
        <taxon>Agaricales</taxon>
        <taxon>Agaricineae</taxon>
        <taxon>Hymenogastraceae</taxon>
        <taxon>Gymnopilus</taxon>
    </lineage>
</organism>
<comment type="caution">
    <text evidence="2">The sequence shown here is derived from an EMBL/GenBank/DDBJ whole genome shotgun (WGS) entry which is preliminary data.</text>
</comment>